<keyword evidence="1" id="KW-0862">Zinc</keyword>
<dbReference type="GO" id="GO:0016567">
    <property type="term" value="P:protein ubiquitination"/>
    <property type="evidence" value="ECO:0007669"/>
    <property type="project" value="InterPro"/>
</dbReference>
<accession>A0A6A7A5C9</accession>
<dbReference type="SUPFAM" id="SSF57850">
    <property type="entry name" value="RING/U-box"/>
    <property type="match status" value="1"/>
</dbReference>
<protein>
    <recommendedName>
        <fullName evidence="2">RING-type domain-containing protein</fullName>
    </recommendedName>
</protein>
<dbReference type="PROSITE" id="PS50089">
    <property type="entry name" value="ZF_RING_2"/>
    <property type="match status" value="1"/>
</dbReference>
<dbReference type="EMBL" id="MU006223">
    <property type="protein sequence ID" value="KAF2827795.1"/>
    <property type="molecule type" value="Genomic_DNA"/>
</dbReference>
<dbReference type="PANTHER" id="PTHR16047">
    <property type="entry name" value="RFWD3 PROTEIN"/>
    <property type="match status" value="1"/>
</dbReference>
<keyword evidence="1" id="KW-0863">Zinc-finger</keyword>
<dbReference type="GO" id="GO:0036297">
    <property type="term" value="P:interstrand cross-link repair"/>
    <property type="evidence" value="ECO:0007669"/>
    <property type="project" value="InterPro"/>
</dbReference>
<evidence type="ECO:0000259" key="2">
    <source>
        <dbReference type="PROSITE" id="PS50089"/>
    </source>
</evidence>
<evidence type="ECO:0000313" key="4">
    <source>
        <dbReference type="Proteomes" id="UP000799424"/>
    </source>
</evidence>
<dbReference type="InterPro" id="IPR001841">
    <property type="entry name" value="Znf_RING"/>
</dbReference>
<dbReference type="Pfam" id="PF13639">
    <property type="entry name" value="zf-RING_2"/>
    <property type="match status" value="1"/>
</dbReference>
<feature type="domain" description="RING-type" evidence="2">
    <location>
        <begin position="15"/>
        <end position="60"/>
    </location>
</feature>
<dbReference type="GO" id="GO:0004842">
    <property type="term" value="F:ubiquitin-protein transferase activity"/>
    <property type="evidence" value="ECO:0007669"/>
    <property type="project" value="InterPro"/>
</dbReference>
<dbReference type="InterPro" id="IPR013083">
    <property type="entry name" value="Znf_RING/FYVE/PHD"/>
</dbReference>
<proteinExistence type="predicted"/>
<organism evidence="3 4">
    <name type="scientific">Ophiobolus disseminans</name>
    <dbReference type="NCBI Taxonomy" id="1469910"/>
    <lineage>
        <taxon>Eukaryota</taxon>
        <taxon>Fungi</taxon>
        <taxon>Dikarya</taxon>
        <taxon>Ascomycota</taxon>
        <taxon>Pezizomycotina</taxon>
        <taxon>Dothideomycetes</taxon>
        <taxon>Pleosporomycetidae</taxon>
        <taxon>Pleosporales</taxon>
        <taxon>Pleosporineae</taxon>
        <taxon>Phaeosphaeriaceae</taxon>
        <taxon>Ophiobolus</taxon>
    </lineage>
</organism>
<dbReference type="Gene3D" id="3.30.40.10">
    <property type="entry name" value="Zinc/RING finger domain, C3HC4 (zinc finger)"/>
    <property type="match status" value="1"/>
</dbReference>
<reference evidence="3" key="1">
    <citation type="journal article" date="2020" name="Stud. Mycol.">
        <title>101 Dothideomycetes genomes: a test case for predicting lifestyles and emergence of pathogens.</title>
        <authorList>
            <person name="Haridas S."/>
            <person name="Albert R."/>
            <person name="Binder M."/>
            <person name="Bloem J."/>
            <person name="Labutti K."/>
            <person name="Salamov A."/>
            <person name="Andreopoulos B."/>
            <person name="Baker S."/>
            <person name="Barry K."/>
            <person name="Bills G."/>
            <person name="Bluhm B."/>
            <person name="Cannon C."/>
            <person name="Castanera R."/>
            <person name="Culley D."/>
            <person name="Daum C."/>
            <person name="Ezra D."/>
            <person name="Gonzalez J."/>
            <person name="Henrissat B."/>
            <person name="Kuo A."/>
            <person name="Liang C."/>
            <person name="Lipzen A."/>
            <person name="Lutzoni F."/>
            <person name="Magnuson J."/>
            <person name="Mondo S."/>
            <person name="Nolan M."/>
            <person name="Ohm R."/>
            <person name="Pangilinan J."/>
            <person name="Park H.-J."/>
            <person name="Ramirez L."/>
            <person name="Alfaro M."/>
            <person name="Sun H."/>
            <person name="Tritt A."/>
            <person name="Yoshinaga Y."/>
            <person name="Zwiers L.-H."/>
            <person name="Turgeon B."/>
            <person name="Goodwin S."/>
            <person name="Spatafora J."/>
            <person name="Crous P."/>
            <person name="Grigoriev I."/>
        </authorList>
    </citation>
    <scope>NUCLEOTIDE SEQUENCE</scope>
    <source>
        <strain evidence="3">CBS 113818</strain>
    </source>
</reference>
<dbReference type="Proteomes" id="UP000799424">
    <property type="component" value="Unassembled WGS sequence"/>
</dbReference>
<name>A0A6A7A5C9_9PLEO</name>
<sequence>MENFISTQLQPVETCSICTDVFSAEHQPVTLPCKHIFGHECIKKWLRTGRGNNAACPCCRLVMYEKQDPKAAFDTSSIWKALGEQPPERLHTFMTKMWSGLQALWQQKPDGKFTITELLDQAIVPALVQTANSQSPSMARDNDPFLDCYNLIAASWDSLGRPDTATGLAIPFVRLGRLMSSAGSTLPKWLTTVPRTNRLFWKANACLGITDSDISWDVVMDAYKDLSKTQHFPLLHLYTMLISQGMAHNPQPGSLPTRRHEIMNLVVERCCKKIGGETWTGKPNNEFKEVLVVVYEELRRYQLEKKKASLRGHDGEETLVMGVWALAGWNVKKG</sequence>
<dbReference type="AlphaFoldDB" id="A0A6A7A5C9"/>
<dbReference type="GO" id="GO:0008270">
    <property type="term" value="F:zinc ion binding"/>
    <property type="evidence" value="ECO:0007669"/>
    <property type="project" value="UniProtKB-KW"/>
</dbReference>
<dbReference type="OrthoDB" id="8062037at2759"/>
<dbReference type="GO" id="GO:0005634">
    <property type="term" value="C:nucleus"/>
    <property type="evidence" value="ECO:0007669"/>
    <property type="project" value="InterPro"/>
</dbReference>
<evidence type="ECO:0000256" key="1">
    <source>
        <dbReference type="PROSITE-ProRule" id="PRU00175"/>
    </source>
</evidence>
<dbReference type="SMART" id="SM00184">
    <property type="entry name" value="RING"/>
    <property type="match status" value="1"/>
</dbReference>
<keyword evidence="4" id="KW-1185">Reference proteome</keyword>
<dbReference type="PANTHER" id="PTHR16047:SF7">
    <property type="entry name" value="E3 UBIQUITIN-PROTEIN LIGASE RFWD3"/>
    <property type="match status" value="1"/>
</dbReference>
<evidence type="ECO:0000313" key="3">
    <source>
        <dbReference type="EMBL" id="KAF2827795.1"/>
    </source>
</evidence>
<keyword evidence="1" id="KW-0479">Metal-binding</keyword>
<gene>
    <name evidence="3" type="ORF">CC86DRAFT_465641</name>
</gene>
<dbReference type="InterPro" id="IPR037381">
    <property type="entry name" value="RFWD3"/>
</dbReference>